<dbReference type="RefSeq" id="WP_077550793.1">
    <property type="nucleotide sequence ID" value="NZ_MLHO01000021.1"/>
</dbReference>
<evidence type="ECO:0000313" key="3">
    <source>
        <dbReference type="Proteomes" id="UP000188541"/>
    </source>
</evidence>
<dbReference type="EMBL" id="MLHO01000021">
    <property type="protein sequence ID" value="OOF57530.1"/>
    <property type="molecule type" value="Genomic_DNA"/>
</dbReference>
<accession>A0A1V3JL61</accession>
<proteinExistence type="predicted"/>
<evidence type="ECO:0000256" key="1">
    <source>
        <dbReference type="SAM" id="Phobius"/>
    </source>
</evidence>
<reference evidence="2 3" key="1">
    <citation type="submission" date="2016-10" db="EMBL/GenBank/DDBJ databases">
        <title>Rodentibacter gen. nov. and new species.</title>
        <authorList>
            <person name="Christensen H."/>
        </authorList>
    </citation>
    <scope>NUCLEOTIDE SEQUENCE [LARGE SCALE GENOMIC DNA]</scope>
    <source>
        <strain evidence="2 3">1996246016</strain>
    </source>
</reference>
<keyword evidence="1" id="KW-0472">Membrane</keyword>
<feature type="transmembrane region" description="Helical" evidence="1">
    <location>
        <begin position="30"/>
        <end position="54"/>
    </location>
</feature>
<gene>
    <name evidence="2" type="ORF">BKK55_04530</name>
</gene>
<keyword evidence="1" id="KW-1133">Transmembrane helix</keyword>
<name>A0A1V3JL61_9PAST</name>
<dbReference type="AlphaFoldDB" id="A0A1V3JL61"/>
<keyword evidence="3" id="KW-1185">Reference proteome</keyword>
<dbReference type="Proteomes" id="UP000188541">
    <property type="component" value="Unassembled WGS sequence"/>
</dbReference>
<evidence type="ECO:0000313" key="2">
    <source>
        <dbReference type="EMBL" id="OOF57530.1"/>
    </source>
</evidence>
<dbReference type="OrthoDB" id="5690317at2"/>
<sequence length="68" mass="7882">MNYGLIAILLFLTSTNLIRGLEGKNKKEKIKTILLFLCFFLLFGAFMVYFNIAINDLLENPIIRKINQ</sequence>
<comment type="caution">
    <text evidence="2">The sequence shown here is derived from an EMBL/GenBank/DDBJ whole genome shotgun (WGS) entry which is preliminary data.</text>
</comment>
<protein>
    <submittedName>
        <fullName evidence="2">Uncharacterized protein</fullName>
    </submittedName>
</protein>
<organism evidence="2 3">
    <name type="scientific">Rodentibacter genomosp. 2</name>
    <dbReference type="NCBI Taxonomy" id="1908266"/>
    <lineage>
        <taxon>Bacteria</taxon>
        <taxon>Pseudomonadati</taxon>
        <taxon>Pseudomonadota</taxon>
        <taxon>Gammaproteobacteria</taxon>
        <taxon>Pasteurellales</taxon>
        <taxon>Pasteurellaceae</taxon>
        <taxon>Rodentibacter</taxon>
    </lineage>
</organism>
<keyword evidence="1" id="KW-0812">Transmembrane</keyword>